<accession>A0A0G0XUY9</accession>
<dbReference type="EMBL" id="LCAP01000002">
    <property type="protein sequence ID" value="KKR91717.1"/>
    <property type="molecule type" value="Genomic_DNA"/>
</dbReference>
<gene>
    <name evidence="2" type="ORF">UU43_C0002G0026</name>
</gene>
<name>A0A0G0XUY9_9BACT</name>
<sequence>MINLVQTLLFTTSAIYNLRPMAKQKNVEEKIKEAIEQIRPSLQLDGGDAHFVDFDAKSGVLKVELMGHCAHCPMSTITLKQGIEAEIKREVPEVKEVRAVQM</sequence>
<dbReference type="InterPro" id="IPR034904">
    <property type="entry name" value="FSCA_dom_sf"/>
</dbReference>
<dbReference type="InterPro" id="IPR001075">
    <property type="entry name" value="NIF_FeS_clus_asmbl_NifU_C"/>
</dbReference>
<dbReference type="GO" id="GO:0016226">
    <property type="term" value="P:iron-sulfur cluster assembly"/>
    <property type="evidence" value="ECO:0007669"/>
    <property type="project" value="InterPro"/>
</dbReference>
<comment type="caution">
    <text evidence="2">The sequence shown here is derived from an EMBL/GenBank/DDBJ whole genome shotgun (WGS) entry which is preliminary data.</text>
</comment>
<dbReference type="Pfam" id="PF01106">
    <property type="entry name" value="NifU"/>
    <property type="match status" value="1"/>
</dbReference>
<protein>
    <submittedName>
        <fullName evidence="2">Nitrogen-fixing NifU domain protein</fullName>
    </submittedName>
</protein>
<feature type="domain" description="NIF system FeS cluster assembly NifU C-terminal" evidence="1">
    <location>
        <begin position="31"/>
        <end position="97"/>
    </location>
</feature>
<dbReference type="GO" id="GO:0005506">
    <property type="term" value="F:iron ion binding"/>
    <property type="evidence" value="ECO:0007669"/>
    <property type="project" value="InterPro"/>
</dbReference>
<evidence type="ECO:0000259" key="1">
    <source>
        <dbReference type="Pfam" id="PF01106"/>
    </source>
</evidence>
<dbReference type="Proteomes" id="UP000034190">
    <property type="component" value="Unassembled WGS sequence"/>
</dbReference>
<organism evidence="2 3">
    <name type="scientific">Candidatus Falkowbacteria bacterium GW2011_GWA2_41_14</name>
    <dbReference type="NCBI Taxonomy" id="1618635"/>
    <lineage>
        <taxon>Bacteria</taxon>
        <taxon>Candidatus Falkowiibacteriota</taxon>
    </lineage>
</organism>
<dbReference type="SUPFAM" id="SSF117916">
    <property type="entry name" value="Fe-S cluster assembly (FSCA) domain-like"/>
    <property type="match status" value="1"/>
</dbReference>
<dbReference type="Gene3D" id="3.30.300.130">
    <property type="entry name" value="Fe-S cluster assembly (FSCA)"/>
    <property type="match status" value="1"/>
</dbReference>
<dbReference type="AlphaFoldDB" id="A0A0G0XUY9"/>
<evidence type="ECO:0000313" key="3">
    <source>
        <dbReference type="Proteomes" id="UP000034190"/>
    </source>
</evidence>
<dbReference type="PANTHER" id="PTHR11178">
    <property type="entry name" value="IRON-SULFUR CLUSTER SCAFFOLD PROTEIN NFU-RELATED"/>
    <property type="match status" value="1"/>
</dbReference>
<dbReference type="GO" id="GO:0051536">
    <property type="term" value="F:iron-sulfur cluster binding"/>
    <property type="evidence" value="ECO:0007669"/>
    <property type="project" value="InterPro"/>
</dbReference>
<evidence type="ECO:0000313" key="2">
    <source>
        <dbReference type="EMBL" id="KKR91717.1"/>
    </source>
</evidence>
<reference evidence="2 3" key="1">
    <citation type="journal article" date="2015" name="Nature">
        <title>rRNA introns, odd ribosomes, and small enigmatic genomes across a large radiation of phyla.</title>
        <authorList>
            <person name="Brown C.T."/>
            <person name="Hug L.A."/>
            <person name="Thomas B.C."/>
            <person name="Sharon I."/>
            <person name="Castelle C.J."/>
            <person name="Singh A."/>
            <person name="Wilkins M.J."/>
            <person name="Williams K.H."/>
            <person name="Banfield J.F."/>
        </authorList>
    </citation>
    <scope>NUCLEOTIDE SEQUENCE [LARGE SCALE GENOMIC DNA]</scope>
</reference>
<proteinExistence type="predicted"/>